<comment type="catalytic activity">
    <reaction evidence="7">
        <text>prephenate + H(+) = 3-phenylpyruvate + CO2 + H2O</text>
        <dbReference type="Rhea" id="RHEA:21648"/>
        <dbReference type="ChEBI" id="CHEBI:15377"/>
        <dbReference type="ChEBI" id="CHEBI:15378"/>
        <dbReference type="ChEBI" id="CHEBI:16526"/>
        <dbReference type="ChEBI" id="CHEBI:18005"/>
        <dbReference type="ChEBI" id="CHEBI:29934"/>
        <dbReference type="EC" id="4.2.1.51"/>
    </reaction>
</comment>
<sequence length="359" mass="40313">MKPTAFRLQGLWSRVFVHEYPYGYSQLRPLTASCSASRHAVCYRWKLWETRPFSSYVMASRPLKKATLQTFSEDKWELRPATTITDVFEDVQFRQASLGVMPLENSSNGCVVETFDNLADRDGRYRDIVVQGETYIDVNHCLLGKKKTDRPPTEAAMEPENSDLEHIKQVFSHPQALGQCRRFISLNLRGVEKHAVSSTSRAAEMVAQSEDDTKAAISSKFAASTYSLDVLAEAIQDRSDNATRFLVIGNLLNPAQDAPAPIKSLFAGPDTRSKSLISFTVPHGSPGALADVLSCFNQQGLNLTSINTRPSLLAPFQYVFFVEFEGHRFEDDGRVERALDNISRVAKGSRWLGSWERHR</sequence>
<dbReference type="PROSITE" id="PS51671">
    <property type="entry name" value="ACT"/>
    <property type="match status" value="1"/>
</dbReference>
<dbReference type="FunFam" id="3.40.190.10:FF:000034">
    <property type="entry name" value="Chorismate mutase/prephenate dehydratase"/>
    <property type="match status" value="1"/>
</dbReference>
<evidence type="ECO:0000313" key="11">
    <source>
        <dbReference type="Proteomes" id="UP000562929"/>
    </source>
</evidence>
<dbReference type="CDD" id="cd04905">
    <property type="entry name" value="ACT_CM-PDT"/>
    <property type="match status" value="1"/>
</dbReference>
<dbReference type="SUPFAM" id="SSF55021">
    <property type="entry name" value="ACT-like"/>
    <property type="match status" value="1"/>
</dbReference>
<dbReference type="UniPathway" id="UPA00121">
    <property type="reaction ID" value="UER00345"/>
</dbReference>
<dbReference type="Gene3D" id="3.40.190.10">
    <property type="entry name" value="Periplasmic binding protein-like II"/>
    <property type="match status" value="2"/>
</dbReference>
<dbReference type="Pfam" id="PF00800">
    <property type="entry name" value="PDT"/>
    <property type="match status" value="1"/>
</dbReference>
<keyword evidence="5" id="KW-0584">Phenylalanine biosynthesis</keyword>
<dbReference type="AlphaFoldDB" id="A0A8H4VF19"/>
<evidence type="ECO:0000313" key="10">
    <source>
        <dbReference type="EMBL" id="KAF4591613.1"/>
    </source>
</evidence>
<evidence type="ECO:0000256" key="3">
    <source>
        <dbReference type="ARBA" id="ARBA00022605"/>
    </source>
</evidence>
<dbReference type="GO" id="GO:0005737">
    <property type="term" value="C:cytoplasm"/>
    <property type="evidence" value="ECO:0007669"/>
    <property type="project" value="TreeGrafter"/>
</dbReference>
<dbReference type="SUPFAM" id="SSF53850">
    <property type="entry name" value="Periplasmic binding protein-like II"/>
    <property type="match status" value="1"/>
</dbReference>
<evidence type="ECO:0000256" key="1">
    <source>
        <dbReference type="ARBA" id="ARBA00004741"/>
    </source>
</evidence>
<name>A0A8H4VF19_9HYPO</name>
<dbReference type="InterPro" id="IPR018528">
    <property type="entry name" value="Preph_deHydtase_CS"/>
</dbReference>
<proteinExistence type="predicted"/>
<comment type="pathway">
    <text evidence="1">Amino-acid biosynthesis; L-phenylalanine biosynthesis; phenylpyruvate from prephenate: step 1/1.</text>
</comment>
<dbReference type="InterPro" id="IPR045865">
    <property type="entry name" value="ACT-like_dom_sf"/>
</dbReference>
<dbReference type="PANTHER" id="PTHR21022">
    <property type="entry name" value="PREPHENATE DEHYDRATASE P PROTEIN"/>
    <property type="match status" value="1"/>
</dbReference>
<dbReference type="EC" id="4.2.1.51" evidence="2"/>
<evidence type="ECO:0000256" key="5">
    <source>
        <dbReference type="ARBA" id="ARBA00023222"/>
    </source>
</evidence>
<dbReference type="PROSITE" id="PS51171">
    <property type="entry name" value="PREPHENATE_DEHYDR_3"/>
    <property type="match status" value="1"/>
</dbReference>
<comment type="caution">
    <text evidence="10">The sequence shown here is derived from an EMBL/GenBank/DDBJ whole genome shotgun (WGS) entry which is preliminary data.</text>
</comment>
<evidence type="ECO:0000256" key="4">
    <source>
        <dbReference type="ARBA" id="ARBA00023141"/>
    </source>
</evidence>
<feature type="domain" description="Prephenate dehydratase" evidence="8">
    <location>
        <begin position="46"/>
        <end position="250"/>
    </location>
</feature>
<dbReference type="GO" id="GO:0009094">
    <property type="term" value="P:L-phenylalanine biosynthetic process"/>
    <property type="evidence" value="ECO:0007669"/>
    <property type="project" value="UniProtKB-UniPathway"/>
</dbReference>
<dbReference type="PIRSF" id="PIRSF001500">
    <property type="entry name" value="Chor_mut_pdt_Ppr"/>
    <property type="match status" value="1"/>
</dbReference>
<dbReference type="InterPro" id="IPR008242">
    <property type="entry name" value="Chor_mutase/pphenate_deHydtase"/>
</dbReference>
<dbReference type="InterPro" id="IPR001086">
    <property type="entry name" value="Preph_deHydtase"/>
</dbReference>
<dbReference type="OrthoDB" id="983542at2759"/>
<accession>A0A8H4VF19</accession>
<dbReference type="CDD" id="cd13532">
    <property type="entry name" value="PBP2_PDT_like"/>
    <property type="match status" value="1"/>
</dbReference>
<evidence type="ECO:0000256" key="7">
    <source>
        <dbReference type="ARBA" id="ARBA00047848"/>
    </source>
</evidence>
<keyword evidence="6" id="KW-0456">Lyase</keyword>
<dbReference type="InterPro" id="IPR002912">
    <property type="entry name" value="ACT_dom"/>
</dbReference>
<reference evidence="10 11" key="1">
    <citation type="journal article" date="2020" name="G3 (Bethesda)">
        <title>Genetic Underpinnings of Host Manipulation by Ophiocordyceps as Revealed by Comparative Transcriptomics.</title>
        <authorList>
            <person name="Will I."/>
            <person name="Das B."/>
            <person name="Trinh T."/>
            <person name="Brachmann A."/>
            <person name="Ohm R.A."/>
            <person name="de Bekker C."/>
        </authorList>
    </citation>
    <scope>NUCLEOTIDE SEQUENCE [LARGE SCALE GENOMIC DNA]</scope>
    <source>
        <strain evidence="10 11">EC05</strain>
    </source>
</reference>
<keyword evidence="4" id="KW-0057">Aromatic amino acid biosynthesis</keyword>
<keyword evidence="11" id="KW-1185">Reference proteome</keyword>
<evidence type="ECO:0000256" key="6">
    <source>
        <dbReference type="ARBA" id="ARBA00023239"/>
    </source>
</evidence>
<dbReference type="EMBL" id="JAACLJ010000002">
    <property type="protein sequence ID" value="KAF4591613.1"/>
    <property type="molecule type" value="Genomic_DNA"/>
</dbReference>
<dbReference type="GO" id="GO:0004664">
    <property type="term" value="F:prephenate dehydratase activity"/>
    <property type="evidence" value="ECO:0007669"/>
    <property type="project" value="UniProtKB-EC"/>
</dbReference>
<evidence type="ECO:0000259" key="9">
    <source>
        <dbReference type="PROSITE" id="PS51671"/>
    </source>
</evidence>
<evidence type="ECO:0000259" key="8">
    <source>
        <dbReference type="PROSITE" id="PS51171"/>
    </source>
</evidence>
<gene>
    <name evidence="10" type="ORF">GQ602_001912</name>
</gene>
<evidence type="ECO:0000256" key="2">
    <source>
        <dbReference type="ARBA" id="ARBA00013147"/>
    </source>
</evidence>
<keyword evidence="3" id="KW-0028">Amino-acid biosynthesis</keyword>
<protein>
    <recommendedName>
        <fullName evidence="2">prephenate dehydratase</fullName>
        <ecNumber evidence="2">4.2.1.51</ecNumber>
    </recommendedName>
</protein>
<organism evidence="10 11">
    <name type="scientific">Ophiocordyceps camponoti-floridani</name>
    <dbReference type="NCBI Taxonomy" id="2030778"/>
    <lineage>
        <taxon>Eukaryota</taxon>
        <taxon>Fungi</taxon>
        <taxon>Dikarya</taxon>
        <taxon>Ascomycota</taxon>
        <taxon>Pezizomycotina</taxon>
        <taxon>Sordariomycetes</taxon>
        <taxon>Hypocreomycetidae</taxon>
        <taxon>Hypocreales</taxon>
        <taxon>Ophiocordycipitaceae</taxon>
        <taxon>Ophiocordyceps</taxon>
    </lineage>
</organism>
<dbReference type="Gene3D" id="3.30.70.260">
    <property type="match status" value="1"/>
</dbReference>
<dbReference type="PANTHER" id="PTHR21022:SF19">
    <property type="entry name" value="PREPHENATE DEHYDRATASE-RELATED"/>
    <property type="match status" value="1"/>
</dbReference>
<feature type="domain" description="ACT" evidence="9">
    <location>
        <begin position="277"/>
        <end position="354"/>
    </location>
</feature>
<dbReference type="PROSITE" id="PS00857">
    <property type="entry name" value="PREPHENATE_DEHYDR_1"/>
    <property type="match status" value="1"/>
</dbReference>
<dbReference type="Proteomes" id="UP000562929">
    <property type="component" value="Unassembled WGS sequence"/>
</dbReference>